<evidence type="ECO:0000313" key="1">
    <source>
        <dbReference type="EMBL" id="KFN48701.1"/>
    </source>
</evidence>
<dbReference type="Pfam" id="PF07308">
    <property type="entry name" value="DUF1456"/>
    <property type="match status" value="2"/>
</dbReference>
<sequence>MIPNDILRSLRFMLDLGDAHVADIAHLSDPALAISREDVQAWLKKEDEPGYAPMPDRVLAHFLDGLIVHLRGRDDSRPPRPVEPRVDNNLVLKKLRVAFAMQDVDVARCFADAGFPVTKPELSALFRAPGHKNYRPCGDQMLRNFLRGLTLKLRR</sequence>
<dbReference type="STRING" id="1121013.GCA_000426365_02713"/>
<evidence type="ECO:0000313" key="2">
    <source>
        <dbReference type="Proteomes" id="UP000029391"/>
    </source>
</evidence>
<dbReference type="EMBL" id="AWXU01000049">
    <property type="protein sequence ID" value="KFN48701.1"/>
    <property type="molecule type" value="Genomic_DNA"/>
</dbReference>
<dbReference type="OrthoDB" id="9788465at2"/>
<organism evidence="1 2">
    <name type="scientific">Arenimonas composti TR7-09 = DSM 18010</name>
    <dbReference type="NCBI Taxonomy" id="1121013"/>
    <lineage>
        <taxon>Bacteria</taxon>
        <taxon>Pseudomonadati</taxon>
        <taxon>Pseudomonadota</taxon>
        <taxon>Gammaproteobacteria</taxon>
        <taxon>Lysobacterales</taxon>
        <taxon>Lysobacteraceae</taxon>
        <taxon>Arenimonas</taxon>
    </lineage>
</organism>
<dbReference type="eggNOG" id="COG4807">
    <property type="taxonomic scope" value="Bacteria"/>
</dbReference>
<dbReference type="Proteomes" id="UP000029391">
    <property type="component" value="Unassembled WGS sequence"/>
</dbReference>
<dbReference type="RefSeq" id="WP_026817594.1">
    <property type="nucleotide sequence ID" value="NZ_AUFF01000012.1"/>
</dbReference>
<protein>
    <recommendedName>
        <fullName evidence="3">DUF1456 family protein</fullName>
    </recommendedName>
</protein>
<gene>
    <name evidence="1" type="ORF">P873_13675</name>
</gene>
<keyword evidence="2" id="KW-1185">Reference proteome</keyword>
<reference evidence="1 2" key="1">
    <citation type="submission" date="2013-09" db="EMBL/GenBank/DDBJ databases">
        <title>Genome sequencing of Arenimonas composti.</title>
        <authorList>
            <person name="Chen F."/>
            <person name="Wang G."/>
        </authorList>
    </citation>
    <scope>NUCLEOTIDE SEQUENCE [LARGE SCALE GENOMIC DNA]</scope>
    <source>
        <strain evidence="1 2">TR7-09</strain>
    </source>
</reference>
<dbReference type="PANTHER" id="PTHR37805:SF1">
    <property type="entry name" value="CYTOPLASMIC PROTEIN"/>
    <property type="match status" value="1"/>
</dbReference>
<dbReference type="AlphaFoldDB" id="A0A091BAD3"/>
<dbReference type="PANTHER" id="PTHR37805">
    <property type="entry name" value="CYTOPLASMIC PROTEIN-RELATED"/>
    <property type="match status" value="1"/>
</dbReference>
<accession>A0A091BAD3</accession>
<name>A0A091BAD3_9GAMM</name>
<evidence type="ECO:0008006" key="3">
    <source>
        <dbReference type="Google" id="ProtNLM"/>
    </source>
</evidence>
<dbReference type="InterPro" id="IPR009921">
    <property type="entry name" value="YehS-like"/>
</dbReference>
<proteinExistence type="predicted"/>
<comment type="caution">
    <text evidence="1">The sequence shown here is derived from an EMBL/GenBank/DDBJ whole genome shotgun (WGS) entry which is preliminary data.</text>
</comment>